<sequence length="68" mass="7530">MALDPFADEPRPLVSGHEIGQDLSMLSIDELDERVEMLEREIARLKEARAKKESSLAAASAFFKLGQA</sequence>
<dbReference type="EMBL" id="JADQDN010000010">
    <property type="protein sequence ID" value="MBF9197640.1"/>
    <property type="molecule type" value="Genomic_DNA"/>
</dbReference>
<dbReference type="RefSeq" id="WP_196265003.1">
    <property type="nucleotide sequence ID" value="NZ_JADQDN010000010.1"/>
</dbReference>
<evidence type="ECO:0000313" key="3">
    <source>
        <dbReference type="Proteomes" id="UP000611708"/>
    </source>
</evidence>
<evidence type="ECO:0000313" key="2">
    <source>
        <dbReference type="EMBL" id="MBF9197640.1"/>
    </source>
</evidence>
<evidence type="ECO:0000256" key="1">
    <source>
        <dbReference type="SAM" id="Coils"/>
    </source>
</evidence>
<keyword evidence="3" id="KW-1185">Reference proteome</keyword>
<organism evidence="2 3">
    <name type="scientific">Microvirga terrestris</name>
    <dbReference type="NCBI Taxonomy" id="2791024"/>
    <lineage>
        <taxon>Bacteria</taxon>
        <taxon>Pseudomonadati</taxon>
        <taxon>Pseudomonadota</taxon>
        <taxon>Alphaproteobacteria</taxon>
        <taxon>Hyphomicrobiales</taxon>
        <taxon>Methylobacteriaceae</taxon>
        <taxon>Microvirga</taxon>
    </lineage>
</organism>
<name>A0ABS0HVW2_9HYPH</name>
<protein>
    <submittedName>
        <fullName evidence="2">DUF1192 domain-containing protein</fullName>
    </submittedName>
</protein>
<comment type="caution">
    <text evidence="2">The sequence shown here is derived from an EMBL/GenBank/DDBJ whole genome shotgun (WGS) entry which is preliminary data.</text>
</comment>
<feature type="coiled-coil region" evidence="1">
    <location>
        <begin position="28"/>
        <end position="55"/>
    </location>
</feature>
<accession>A0ABS0HVW2</accession>
<reference evidence="2 3" key="1">
    <citation type="submission" date="2020-11" db="EMBL/GenBank/DDBJ databases">
        <authorList>
            <person name="Kim M.K."/>
        </authorList>
    </citation>
    <scope>NUCLEOTIDE SEQUENCE [LARGE SCALE GENOMIC DNA]</scope>
    <source>
        <strain evidence="2 3">BT290</strain>
    </source>
</reference>
<dbReference type="Proteomes" id="UP000611708">
    <property type="component" value="Unassembled WGS sequence"/>
</dbReference>
<gene>
    <name evidence="2" type="ORF">I2H36_16500</name>
</gene>
<dbReference type="InterPro" id="IPR009579">
    <property type="entry name" value="DUF1192"/>
</dbReference>
<dbReference type="Pfam" id="PF06698">
    <property type="entry name" value="DUF1192"/>
    <property type="match status" value="1"/>
</dbReference>
<keyword evidence="1" id="KW-0175">Coiled coil</keyword>
<proteinExistence type="predicted"/>